<dbReference type="InterPro" id="IPR003755">
    <property type="entry name" value="HPr(Ser)_kin/Pase"/>
</dbReference>
<dbReference type="GO" id="GO:0004674">
    <property type="term" value="F:protein serine/threonine kinase activity"/>
    <property type="evidence" value="ECO:0007669"/>
    <property type="project" value="UniProtKB-KW"/>
</dbReference>
<keyword evidence="8 14" id="KW-0547">Nucleotide-binding</keyword>
<evidence type="ECO:0000256" key="10">
    <source>
        <dbReference type="ARBA" id="ARBA00022840"/>
    </source>
</evidence>
<feature type="binding site" evidence="14">
    <location>
        <position position="206"/>
    </location>
    <ligand>
        <name>Mg(2+)</name>
        <dbReference type="ChEBI" id="CHEBI:18420"/>
    </ligand>
</feature>
<keyword evidence="10 14" id="KW-0067">ATP-binding</keyword>
<comment type="miscellaneous">
    <text evidence="14">Both phosphorylation and phosphorolysis are carried out by the same active site and suggest a common mechanism for both reactions.</text>
</comment>
<keyword evidence="9 14" id="KW-0418">Kinase</keyword>
<dbReference type="InterPro" id="IPR028979">
    <property type="entry name" value="Ser_kin/Pase_Hpr-like_N_sf"/>
</dbReference>
<dbReference type="InterPro" id="IPR027417">
    <property type="entry name" value="P-loop_NTPase"/>
</dbReference>
<evidence type="ECO:0000313" key="18">
    <source>
        <dbReference type="Proteomes" id="UP000319619"/>
    </source>
</evidence>
<evidence type="ECO:0000256" key="2">
    <source>
        <dbReference type="ARBA" id="ARBA00001946"/>
    </source>
</evidence>
<keyword evidence="12 14" id="KW-0511">Multifunctional enzyme</keyword>
<dbReference type="PANTHER" id="PTHR30305">
    <property type="entry name" value="PROTEIN YJDM-RELATED"/>
    <property type="match status" value="1"/>
</dbReference>
<feature type="region of interest" description="Important for the catalytic mechanism of dephosphorylation" evidence="14">
    <location>
        <begin position="268"/>
        <end position="273"/>
    </location>
</feature>
<dbReference type="GO" id="GO:0004712">
    <property type="term" value="F:protein serine/threonine/tyrosine kinase activity"/>
    <property type="evidence" value="ECO:0007669"/>
    <property type="project" value="UniProtKB-UniRule"/>
</dbReference>
<dbReference type="FunFam" id="3.40.50.300:FF:000174">
    <property type="entry name" value="HPr kinase/phosphorylase"/>
    <property type="match status" value="1"/>
</dbReference>
<feature type="binding site" evidence="14">
    <location>
        <position position="164"/>
    </location>
    <ligand>
        <name>Mg(2+)</name>
        <dbReference type="ChEBI" id="CHEBI:18420"/>
    </ligand>
</feature>
<evidence type="ECO:0000256" key="5">
    <source>
        <dbReference type="ARBA" id="ARBA00022527"/>
    </source>
</evidence>
<dbReference type="AlphaFoldDB" id="A0A532V327"/>
<keyword evidence="6 14" id="KW-0808">Transferase</keyword>
<dbReference type="Gene3D" id="3.40.50.300">
    <property type="entry name" value="P-loop containing nucleotide triphosphate hydrolases"/>
    <property type="match status" value="1"/>
</dbReference>
<dbReference type="GO" id="GO:0000155">
    <property type="term" value="F:phosphorelay sensor kinase activity"/>
    <property type="evidence" value="ECO:0007669"/>
    <property type="project" value="InterPro"/>
</dbReference>
<feature type="region of interest" description="Important for the catalytic mechanism of both phosphorylation and dephosphorylation" evidence="14">
    <location>
        <begin position="205"/>
        <end position="214"/>
    </location>
</feature>
<evidence type="ECO:0000256" key="4">
    <source>
        <dbReference type="ARBA" id="ARBA00011643"/>
    </source>
</evidence>
<dbReference type="Pfam" id="PF02603">
    <property type="entry name" value="Hpr_kinase_N"/>
    <property type="match status" value="1"/>
</dbReference>
<dbReference type="NCBIfam" id="TIGR00679">
    <property type="entry name" value="hpr-ser"/>
    <property type="match status" value="1"/>
</dbReference>
<evidence type="ECO:0000256" key="1">
    <source>
        <dbReference type="ARBA" id="ARBA00001120"/>
    </source>
</evidence>
<feature type="active site" evidence="14">
    <location>
        <position position="142"/>
    </location>
</feature>
<comment type="subunit">
    <text evidence="4 14">Homohexamer.</text>
</comment>
<dbReference type="Proteomes" id="UP000319619">
    <property type="component" value="Unassembled WGS sequence"/>
</dbReference>
<keyword evidence="5 14" id="KW-0723">Serine/threonine-protein kinase</keyword>
<dbReference type="GO" id="GO:0000287">
    <property type="term" value="F:magnesium ion binding"/>
    <property type="evidence" value="ECO:0007669"/>
    <property type="project" value="UniProtKB-UniRule"/>
</dbReference>
<comment type="caution">
    <text evidence="17">The sequence shown here is derived from an EMBL/GenBank/DDBJ whole genome shotgun (WGS) entry which is preliminary data.</text>
</comment>
<evidence type="ECO:0000256" key="11">
    <source>
        <dbReference type="ARBA" id="ARBA00022842"/>
    </source>
</evidence>
<evidence type="ECO:0000256" key="3">
    <source>
        <dbReference type="ARBA" id="ARBA00006883"/>
    </source>
</evidence>
<sequence length="322" mass="36792">MDTIEVGLFFKENETRLRLELVTTREGLRRKITQKHLHRPGLALAGFLELFTFDRIQILGNTEMTYLRNLSEEERRAKYQKVFSHNIPCMIVTDSNPIPQVFIDEANDKKLAVFSTSHSTTVFIHLLSDYLDDKFAPKLTMHGSLVDVYGTGLLLTGRSGIGKSEIALDLVERGHRLVADDVVIITKKAEGILIGSGPEMLKHFMEIRGVGIIDVWQVFGVRAIRLQKRVEVQVELVDWDSQENYERVGLDEEFKDFHGVKIPYLQLPIFPGKNITVIAEVIALNLHLKVYGYHPARAFNRRLIGALTNKKRVSSYLDKDYE</sequence>
<keyword evidence="7 14" id="KW-0479">Metal-binding</keyword>
<feature type="domain" description="HPr(Ser) kinase/phosphorylase N-terminal" evidence="15">
    <location>
        <begin position="17"/>
        <end position="131"/>
    </location>
</feature>
<comment type="similarity">
    <text evidence="3 14">Belongs to the HPrK/P family.</text>
</comment>
<evidence type="ECO:0000256" key="12">
    <source>
        <dbReference type="ARBA" id="ARBA00023268"/>
    </source>
</evidence>
<dbReference type="SUPFAM" id="SSF75138">
    <property type="entry name" value="HprK N-terminal domain-like"/>
    <property type="match status" value="1"/>
</dbReference>
<feature type="active site" evidence="14">
    <location>
        <position position="247"/>
    </location>
</feature>
<protein>
    <recommendedName>
        <fullName evidence="14">HPr kinase/phosphorylase</fullName>
        <shortName evidence="14">HPrK/P</shortName>
        <ecNumber evidence="14">2.7.11.-</ecNumber>
        <ecNumber evidence="14">2.7.4.-</ecNumber>
    </recommendedName>
    <alternativeName>
        <fullName evidence="14">HPr(Ser) kinase/phosphorylase</fullName>
    </alternativeName>
</protein>
<gene>
    <name evidence="14" type="primary">hprK</name>
    <name evidence="17" type="ORF">CEE37_02925</name>
</gene>
<evidence type="ECO:0000259" key="15">
    <source>
        <dbReference type="Pfam" id="PF02603"/>
    </source>
</evidence>
<feature type="domain" description="HPr kinase/phosphorylase C-terminal" evidence="16">
    <location>
        <begin position="134"/>
        <end position="302"/>
    </location>
</feature>
<dbReference type="InterPro" id="IPR011126">
    <property type="entry name" value="Hpr_kin/Pase_Hpr_N"/>
</dbReference>
<comment type="catalytic activity">
    <reaction evidence="13 14">
        <text>[HPr protein]-O-phospho-L-serine + phosphate + H(+) = [HPr protein]-L-serine + diphosphate</text>
        <dbReference type="Rhea" id="RHEA:46604"/>
        <dbReference type="Rhea" id="RHEA-COMP:11602"/>
        <dbReference type="Rhea" id="RHEA-COMP:11603"/>
        <dbReference type="ChEBI" id="CHEBI:15378"/>
        <dbReference type="ChEBI" id="CHEBI:29999"/>
        <dbReference type="ChEBI" id="CHEBI:33019"/>
        <dbReference type="ChEBI" id="CHEBI:43474"/>
        <dbReference type="ChEBI" id="CHEBI:83421"/>
    </reaction>
</comment>
<comment type="function">
    <text evidence="14">Catalyzes the ATP- as well as the pyrophosphate-dependent phosphorylation of a specific serine residue in HPr, a phosphocarrier protein of the phosphoenolpyruvate-dependent sugar phosphotransferase system (PTS). HprK/P also catalyzes the pyrophosphate-producing, inorganic phosphate-dependent dephosphorylation (phosphorolysis) of seryl-phosphorylated HPr (P-Ser-HPr).</text>
</comment>
<evidence type="ECO:0000313" key="17">
    <source>
        <dbReference type="EMBL" id="TKJ41532.1"/>
    </source>
</evidence>
<proteinExistence type="inferred from homology"/>
<dbReference type="SUPFAM" id="SSF53795">
    <property type="entry name" value="PEP carboxykinase-like"/>
    <property type="match status" value="1"/>
</dbReference>
<accession>A0A532V327</accession>
<evidence type="ECO:0000256" key="7">
    <source>
        <dbReference type="ARBA" id="ARBA00022723"/>
    </source>
</evidence>
<feature type="active site" description="Proton acceptor; for phosphorylation activity. Proton donor; for dephosphorylation activity" evidence="14">
    <location>
        <position position="181"/>
    </location>
</feature>
<keyword evidence="11 14" id="KW-0460">Magnesium</keyword>
<evidence type="ECO:0000256" key="14">
    <source>
        <dbReference type="HAMAP-Rule" id="MF_01249"/>
    </source>
</evidence>
<name>A0A532V327_UNCL8</name>
<reference evidence="17 18" key="1">
    <citation type="submission" date="2017-06" db="EMBL/GenBank/DDBJ databases">
        <title>Novel microbial phyla capable of carbon fixation and sulfur reduction in deep-sea sediments.</title>
        <authorList>
            <person name="Huang J."/>
            <person name="Baker B."/>
            <person name="Wang Y."/>
        </authorList>
    </citation>
    <scope>NUCLEOTIDE SEQUENCE [LARGE SCALE GENOMIC DNA]</scope>
    <source>
        <strain evidence="17">B3_LCP</strain>
    </source>
</reference>
<comment type="catalytic activity">
    <reaction evidence="1 14">
        <text>[HPr protein]-L-serine + ATP = [HPr protein]-O-phospho-L-serine + ADP + H(+)</text>
        <dbReference type="Rhea" id="RHEA:46600"/>
        <dbReference type="Rhea" id="RHEA-COMP:11602"/>
        <dbReference type="Rhea" id="RHEA-COMP:11603"/>
        <dbReference type="ChEBI" id="CHEBI:15378"/>
        <dbReference type="ChEBI" id="CHEBI:29999"/>
        <dbReference type="ChEBI" id="CHEBI:30616"/>
        <dbReference type="ChEBI" id="CHEBI:83421"/>
        <dbReference type="ChEBI" id="CHEBI:456216"/>
    </reaction>
</comment>
<dbReference type="EMBL" id="NJBN01000002">
    <property type="protein sequence ID" value="TKJ41532.1"/>
    <property type="molecule type" value="Genomic_DNA"/>
</dbReference>
<comment type="cofactor">
    <cofactor evidence="2 14">
        <name>Mg(2+)</name>
        <dbReference type="ChEBI" id="CHEBI:18420"/>
    </cofactor>
</comment>
<evidence type="ECO:0000256" key="13">
    <source>
        <dbReference type="ARBA" id="ARBA00047657"/>
    </source>
</evidence>
<dbReference type="Gene3D" id="3.40.1390.20">
    <property type="entry name" value="HprK N-terminal domain-like"/>
    <property type="match status" value="1"/>
</dbReference>
<feature type="binding site" evidence="14">
    <location>
        <begin position="157"/>
        <end position="164"/>
    </location>
    <ligand>
        <name>ATP</name>
        <dbReference type="ChEBI" id="CHEBI:30616"/>
    </ligand>
</feature>
<evidence type="ECO:0000259" key="16">
    <source>
        <dbReference type="Pfam" id="PF07475"/>
    </source>
</evidence>
<dbReference type="CDD" id="cd01918">
    <property type="entry name" value="HprK_C"/>
    <property type="match status" value="1"/>
</dbReference>
<evidence type="ECO:0000256" key="6">
    <source>
        <dbReference type="ARBA" id="ARBA00022679"/>
    </source>
</evidence>
<dbReference type="GO" id="GO:0006109">
    <property type="term" value="P:regulation of carbohydrate metabolic process"/>
    <property type="evidence" value="ECO:0007669"/>
    <property type="project" value="UniProtKB-UniRule"/>
</dbReference>
<organism evidence="17 18">
    <name type="scientific">candidate division LCP-89 bacterium B3_LCP</name>
    <dbReference type="NCBI Taxonomy" id="2012998"/>
    <lineage>
        <taxon>Bacteria</taxon>
        <taxon>Pseudomonadati</taxon>
        <taxon>Bacteria division LCP-89</taxon>
    </lineage>
</organism>
<evidence type="ECO:0000256" key="9">
    <source>
        <dbReference type="ARBA" id="ARBA00022777"/>
    </source>
</evidence>
<dbReference type="GO" id="GO:0005524">
    <property type="term" value="F:ATP binding"/>
    <property type="evidence" value="ECO:0007669"/>
    <property type="project" value="UniProtKB-UniRule"/>
</dbReference>
<dbReference type="HAMAP" id="MF_01249">
    <property type="entry name" value="HPr_kinase"/>
    <property type="match status" value="1"/>
</dbReference>
<dbReference type="InterPro" id="IPR011104">
    <property type="entry name" value="Hpr_kin/Pase_C"/>
</dbReference>
<comment type="domain">
    <text evidence="14">The Walker A ATP-binding motif also binds Pi and PPi.</text>
</comment>
<feature type="active site" evidence="14">
    <location>
        <position position="163"/>
    </location>
</feature>
<dbReference type="Pfam" id="PF07475">
    <property type="entry name" value="Hpr_kinase_C"/>
    <property type="match status" value="1"/>
</dbReference>
<evidence type="ECO:0000256" key="8">
    <source>
        <dbReference type="ARBA" id="ARBA00022741"/>
    </source>
</evidence>
<dbReference type="PANTHER" id="PTHR30305:SF1">
    <property type="entry name" value="HPR KINASE_PHOSPHORYLASE"/>
    <property type="match status" value="1"/>
</dbReference>
<dbReference type="EC" id="2.7.11.-" evidence="14"/>
<dbReference type="EC" id="2.7.4.-" evidence="14"/>